<feature type="transmembrane region" description="Helical" evidence="1">
    <location>
        <begin position="93"/>
        <end position="115"/>
    </location>
</feature>
<evidence type="ECO:0000256" key="1">
    <source>
        <dbReference type="SAM" id="Phobius"/>
    </source>
</evidence>
<sequence>MKTHLKNRGKDRVWLFVAFLSMCALLFGELFEQIVFVPNWLIGDVPTNMMHFREFKHTTDPGMYYFPIAIIVIISHIRLLFKSSFLTIVQKKAVKTSLLLFSIVFVITIFVIVGINIPVIDQGSILDEQYSSKLTLWAILNMIRIILPAYALYKLSTLFTLNSSSN</sequence>
<organism evidence="2 3">
    <name type="scientific">Bacillus spongiae</name>
    <dbReference type="NCBI Taxonomy" id="2683610"/>
    <lineage>
        <taxon>Bacteria</taxon>
        <taxon>Bacillati</taxon>
        <taxon>Bacillota</taxon>
        <taxon>Bacilli</taxon>
        <taxon>Bacillales</taxon>
        <taxon>Bacillaceae</taxon>
        <taxon>Bacillus</taxon>
    </lineage>
</organism>
<feature type="transmembrane region" description="Helical" evidence="1">
    <location>
        <begin position="62"/>
        <end position="81"/>
    </location>
</feature>
<gene>
    <name evidence="2" type="ORF">WAK64_13520</name>
</gene>
<evidence type="ECO:0008006" key="4">
    <source>
        <dbReference type="Google" id="ProtNLM"/>
    </source>
</evidence>
<comment type="caution">
    <text evidence="2">The sequence shown here is derived from an EMBL/GenBank/DDBJ whole genome shotgun (WGS) entry which is preliminary data.</text>
</comment>
<evidence type="ECO:0000313" key="3">
    <source>
        <dbReference type="Proteomes" id="UP001312865"/>
    </source>
</evidence>
<reference evidence="2 3" key="1">
    <citation type="journal article" date="2018" name="J. Microbiol.">
        <title>Bacillus spongiae sp. nov., isolated from sponge of Jeju Island.</title>
        <authorList>
            <person name="Lee G.E."/>
            <person name="Im W.T."/>
            <person name="Park J.S."/>
        </authorList>
    </citation>
    <scope>NUCLEOTIDE SEQUENCE [LARGE SCALE GENOMIC DNA]</scope>
    <source>
        <strain evidence="2 3">135PIL107-10</strain>
    </source>
</reference>
<feature type="transmembrane region" description="Helical" evidence="1">
    <location>
        <begin position="135"/>
        <end position="153"/>
    </location>
</feature>
<evidence type="ECO:0000313" key="2">
    <source>
        <dbReference type="EMBL" id="MEI5908074.1"/>
    </source>
</evidence>
<dbReference type="Proteomes" id="UP001312865">
    <property type="component" value="Unassembled WGS sequence"/>
</dbReference>
<proteinExistence type="predicted"/>
<name>A0ABU8HG14_9BACI</name>
<dbReference type="EMBL" id="JBBAXC010000010">
    <property type="protein sequence ID" value="MEI5908074.1"/>
    <property type="molecule type" value="Genomic_DNA"/>
</dbReference>
<accession>A0ABU8HG14</accession>
<protein>
    <recommendedName>
        <fullName evidence="4">DUF2569 domain-containing protein</fullName>
    </recommendedName>
</protein>
<keyword evidence="1" id="KW-0812">Transmembrane</keyword>
<dbReference type="RefSeq" id="WP_336587513.1">
    <property type="nucleotide sequence ID" value="NZ_JBBAXC010000010.1"/>
</dbReference>
<keyword evidence="1" id="KW-0472">Membrane</keyword>
<keyword evidence="3" id="KW-1185">Reference proteome</keyword>
<feature type="transmembrane region" description="Helical" evidence="1">
    <location>
        <begin position="12"/>
        <end position="42"/>
    </location>
</feature>
<keyword evidence="1" id="KW-1133">Transmembrane helix</keyword>